<proteinExistence type="predicted"/>
<evidence type="ECO:0000256" key="1">
    <source>
        <dbReference type="SAM" id="Phobius"/>
    </source>
</evidence>
<organism evidence="2 3">
    <name type="scientific">Vagococcus elongatus</name>
    <dbReference type="NCBI Taxonomy" id="180344"/>
    <lineage>
        <taxon>Bacteria</taxon>
        <taxon>Bacillati</taxon>
        <taxon>Bacillota</taxon>
        <taxon>Bacilli</taxon>
        <taxon>Lactobacillales</taxon>
        <taxon>Enterococcaceae</taxon>
        <taxon>Vagococcus</taxon>
    </lineage>
</organism>
<sequence>MNGKKFKIIKNIVIWLMLIAIVGSVVITGIISLL</sequence>
<dbReference type="EMBL" id="NGKA01000006">
    <property type="protein sequence ID" value="RSU13050.1"/>
    <property type="molecule type" value="Genomic_DNA"/>
</dbReference>
<evidence type="ECO:0000313" key="2">
    <source>
        <dbReference type="EMBL" id="RSU13050.1"/>
    </source>
</evidence>
<dbReference type="Pfam" id="PF13253">
    <property type="entry name" value="DUF4044"/>
    <property type="match status" value="1"/>
</dbReference>
<dbReference type="AlphaFoldDB" id="A0A430AY98"/>
<keyword evidence="1" id="KW-1133">Transmembrane helix</keyword>
<evidence type="ECO:0000313" key="3">
    <source>
        <dbReference type="Proteomes" id="UP000287605"/>
    </source>
</evidence>
<keyword evidence="1" id="KW-0812">Transmembrane</keyword>
<accession>A0A430AY98</accession>
<gene>
    <name evidence="2" type="ORF">CBF29_05110</name>
</gene>
<dbReference type="Proteomes" id="UP000287605">
    <property type="component" value="Unassembled WGS sequence"/>
</dbReference>
<dbReference type="RefSeq" id="WP_245987276.1">
    <property type="nucleotide sequence ID" value="NZ_NGKA01000006.1"/>
</dbReference>
<keyword evidence="3" id="KW-1185">Reference proteome</keyword>
<feature type="transmembrane region" description="Helical" evidence="1">
    <location>
        <begin position="12"/>
        <end position="33"/>
    </location>
</feature>
<protein>
    <submittedName>
        <fullName evidence="2">DUF4044 domain-containing protein</fullName>
    </submittedName>
</protein>
<comment type="caution">
    <text evidence="2">The sequence shown here is derived from an EMBL/GenBank/DDBJ whole genome shotgun (WGS) entry which is preliminary data.</text>
</comment>
<dbReference type="InterPro" id="IPR025270">
    <property type="entry name" value="DUF4044"/>
</dbReference>
<reference evidence="2 3" key="1">
    <citation type="submission" date="2017-05" db="EMBL/GenBank/DDBJ databases">
        <title>Vagococcus spp. assemblies.</title>
        <authorList>
            <person name="Gulvik C.A."/>
        </authorList>
    </citation>
    <scope>NUCLEOTIDE SEQUENCE [LARGE SCALE GENOMIC DNA]</scope>
    <source>
        <strain evidence="2 3">CCUG 51432</strain>
    </source>
</reference>
<keyword evidence="1" id="KW-0472">Membrane</keyword>
<name>A0A430AY98_9ENTE</name>